<organism evidence="3 4">
    <name type="scientific">Vibrio vulnificus (strain YJ016)</name>
    <dbReference type="NCBI Taxonomy" id="196600"/>
    <lineage>
        <taxon>Bacteria</taxon>
        <taxon>Pseudomonadati</taxon>
        <taxon>Pseudomonadota</taxon>
        <taxon>Gammaproteobacteria</taxon>
        <taxon>Vibrionales</taxon>
        <taxon>Vibrionaceae</taxon>
        <taxon>Vibrio</taxon>
    </lineage>
</organism>
<dbReference type="PANTHER" id="PTHR11820">
    <property type="entry name" value="ACYLPYRUVASE"/>
    <property type="match status" value="1"/>
</dbReference>
<evidence type="ECO:0000259" key="2">
    <source>
        <dbReference type="Pfam" id="PF01557"/>
    </source>
</evidence>
<dbReference type="InterPro" id="IPR036663">
    <property type="entry name" value="Fumarylacetoacetase_C_sf"/>
</dbReference>
<evidence type="ECO:0000313" key="3">
    <source>
        <dbReference type="EMBL" id="BAC97149.1"/>
    </source>
</evidence>
<dbReference type="FunFam" id="3.90.850.10:FF:000021">
    <property type="entry name" value="2-keto-4-pentenoate hydratase"/>
    <property type="match status" value="1"/>
</dbReference>
<dbReference type="Proteomes" id="UP000002675">
    <property type="component" value="Chromosome II"/>
</dbReference>
<dbReference type="Pfam" id="PF01557">
    <property type="entry name" value="FAA_hydrolase"/>
    <property type="match status" value="1"/>
</dbReference>
<accession>Q7MDB3</accession>
<reference evidence="3 4" key="1">
    <citation type="journal article" date="2003" name="Genome Res.">
        <title>Comparative genome analysis of Vibrio vulnificus, a marine pathogen.</title>
        <authorList>
            <person name="Chen C.Y."/>
            <person name="Wu K.M."/>
            <person name="Chang Y.C."/>
            <person name="Chang C.H."/>
            <person name="Tsai H.C."/>
            <person name="Liao T.L."/>
            <person name="Liu Y.M."/>
            <person name="Chen H.J."/>
            <person name="Shen A.B."/>
            <person name="Li J.C."/>
            <person name="Su T.L."/>
            <person name="Shao C.P."/>
            <person name="Lee C.T."/>
            <person name="Hor L.I."/>
            <person name="Tsai S.F."/>
        </authorList>
    </citation>
    <scope>NUCLEOTIDE SEQUENCE [LARGE SCALE GENOMIC DNA]</scope>
    <source>
        <strain evidence="3 4">YJ016</strain>
    </source>
</reference>
<protein>
    <submittedName>
        <fullName evidence="3">Fumarylacetoacetate hydrolase family protein</fullName>
    </submittedName>
</protein>
<name>Q7MDB3_VIBVY</name>
<keyword evidence="3" id="KW-0378">Hydrolase</keyword>
<dbReference type="eggNOG" id="COG0179">
    <property type="taxonomic scope" value="Bacteria"/>
</dbReference>
<sequence length="211" mass="23628">MFVQGREMSHIHFRNKTLQPGKVLCVGRNYVEHIEELQNTIPDQMVLFHKPASAVTSTLHSFHQEPLHYEAEICFVIENGQYTGVGIGLDLTKRQTQSYLKAKGLPWERAKAFNGAAVLSRFIELKGIASDDLNLELFINCVRVQKGHVNQMLYSPQTVLEELKGYVTLDDGDVVMTGTPQGVGEVHKGDVFLGRLKCGDTTLLEVEWVAC</sequence>
<evidence type="ECO:0000256" key="1">
    <source>
        <dbReference type="ARBA" id="ARBA00022723"/>
    </source>
</evidence>
<dbReference type="AlphaFoldDB" id="Q7MDB3"/>
<feature type="domain" description="Fumarylacetoacetase-like C-terminal" evidence="2">
    <location>
        <begin position="22"/>
        <end position="192"/>
    </location>
</feature>
<dbReference type="GO" id="GO:0046872">
    <property type="term" value="F:metal ion binding"/>
    <property type="evidence" value="ECO:0007669"/>
    <property type="project" value="UniProtKB-KW"/>
</dbReference>
<dbReference type="KEGG" id="vvy:VVA1123"/>
<dbReference type="STRING" id="672.VV93_v1c40620"/>
<gene>
    <name evidence="3" type="ordered locus">VVA1123</name>
</gene>
<dbReference type="HOGENOM" id="CLU_028458_5_2_6"/>
<dbReference type="GO" id="GO:0018773">
    <property type="term" value="F:acetylpyruvate hydrolase activity"/>
    <property type="evidence" value="ECO:0007669"/>
    <property type="project" value="TreeGrafter"/>
</dbReference>
<dbReference type="InterPro" id="IPR011234">
    <property type="entry name" value="Fumarylacetoacetase-like_C"/>
</dbReference>
<dbReference type="EMBL" id="BA000038">
    <property type="protein sequence ID" value="BAC97149.1"/>
    <property type="molecule type" value="Genomic_DNA"/>
</dbReference>
<dbReference type="Gene3D" id="3.90.850.10">
    <property type="entry name" value="Fumarylacetoacetase-like, C-terminal domain"/>
    <property type="match status" value="1"/>
</dbReference>
<evidence type="ECO:0000313" key="4">
    <source>
        <dbReference type="Proteomes" id="UP000002675"/>
    </source>
</evidence>
<dbReference type="PANTHER" id="PTHR11820:SF7">
    <property type="entry name" value="ACYLPYRUVASE FAHD1, MITOCHONDRIAL"/>
    <property type="match status" value="1"/>
</dbReference>
<keyword evidence="1" id="KW-0479">Metal-binding</keyword>
<proteinExistence type="predicted"/>
<dbReference type="SUPFAM" id="SSF56529">
    <property type="entry name" value="FAH"/>
    <property type="match status" value="1"/>
</dbReference>